<protein>
    <recommendedName>
        <fullName evidence="3">LysR substrate-binding domain-containing protein</fullName>
    </recommendedName>
</protein>
<evidence type="ECO:0000313" key="2">
    <source>
        <dbReference type="Proteomes" id="UP001525379"/>
    </source>
</evidence>
<dbReference type="EMBL" id="JALXSQ010000012">
    <property type="protein sequence ID" value="MCT2042579.1"/>
    <property type="molecule type" value="Genomic_DNA"/>
</dbReference>
<comment type="caution">
    <text evidence="1">The sequence shown here is derived from an EMBL/GenBank/DDBJ whole genome shotgun (WGS) entry which is preliminary data.</text>
</comment>
<name>A0ABT2HW94_9MICO</name>
<dbReference type="RefSeq" id="WP_260104046.1">
    <property type="nucleotide sequence ID" value="NZ_JALXSQ010000012.1"/>
</dbReference>
<evidence type="ECO:0000313" key="1">
    <source>
        <dbReference type="EMBL" id="MCT2042579.1"/>
    </source>
</evidence>
<organism evidence="1 2">
    <name type="scientific">Pseudoclavibacter albus</name>
    <dbReference type="NCBI Taxonomy" id="272241"/>
    <lineage>
        <taxon>Bacteria</taxon>
        <taxon>Bacillati</taxon>
        <taxon>Actinomycetota</taxon>
        <taxon>Actinomycetes</taxon>
        <taxon>Micrococcales</taxon>
        <taxon>Microbacteriaceae</taxon>
        <taxon>Pseudoclavibacter</taxon>
    </lineage>
</organism>
<accession>A0ABT2HW94</accession>
<evidence type="ECO:0008006" key="3">
    <source>
        <dbReference type="Google" id="ProtNLM"/>
    </source>
</evidence>
<dbReference type="Proteomes" id="UP001525379">
    <property type="component" value="Unassembled WGS sequence"/>
</dbReference>
<gene>
    <name evidence="1" type="ORF">M3D15_04420</name>
</gene>
<sequence length="171" mass="18761">MTSRAQLPELLASARVRLDDAGVPLDRHARVVTPKRILGVPRRSRFELAVPLWPLGQLLLGENESLYAVGDTVTPREDRPIGYTSERQRARDALRTMASRAGIPLGCAVHVDPQLLQGPGQEQLLIAGPLAEAGDALTVRWSTMPGAAARPIADYFEERIELLIQQRGVTR</sequence>
<reference evidence="1 2" key="1">
    <citation type="submission" date="2022-04" db="EMBL/GenBank/DDBJ databases">
        <title>Human microbiome associated bacterial genomes.</title>
        <authorList>
            <person name="Sandstrom S."/>
            <person name="Salamzade R."/>
            <person name="Kalan L.R."/>
        </authorList>
    </citation>
    <scope>NUCLEOTIDE SEQUENCE [LARGE SCALE GENOMIC DNA]</scope>
    <source>
        <strain evidence="2">p3-SID1799</strain>
    </source>
</reference>
<keyword evidence="2" id="KW-1185">Reference proteome</keyword>
<proteinExistence type="predicted"/>